<gene>
    <name evidence="1" type="ordered locus">Marky_2184</name>
</gene>
<organism evidence="1 2">
    <name type="scientific">Marinithermus hydrothermalis (strain DSM 14884 / JCM 11576 / T1)</name>
    <dbReference type="NCBI Taxonomy" id="869210"/>
    <lineage>
        <taxon>Bacteria</taxon>
        <taxon>Thermotogati</taxon>
        <taxon>Deinococcota</taxon>
        <taxon>Deinococci</taxon>
        <taxon>Thermales</taxon>
        <taxon>Thermaceae</taxon>
        <taxon>Marinithermus</taxon>
    </lineage>
</organism>
<dbReference type="KEGG" id="mhd:Marky_2184"/>
<dbReference type="HOGENOM" id="CLU_2554255_0_0_0"/>
<dbReference type="STRING" id="869210.Marky_2184"/>
<accession>F2NR56</accession>
<dbReference type="AlphaFoldDB" id="F2NR56"/>
<keyword evidence="2" id="KW-1185">Reference proteome</keyword>
<evidence type="ECO:0000313" key="2">
    <source>
        <dbReference type="Proteomes" id="UP000007030"/>
    </source>
</evidence>
<name>F2NR56_MARHT</name>
<reference evidence="1 2" key="1">
    <citation type="journal article" date="2012" name="Stand. Genomic Sci.">
        <title>Complete genome sequence of the aerobic, heterotroph Marinithermus hydrothermalis type strain (T1(T)) from a deep-sea hydrothermal vent chimney.</title>
        <authorList>
            <person name="Copeland A."/>
            <person name="Gu W."/>
            <person name="Yasawong M."/>
            <person name="Lapidus A."/>
            <person name="Lucas S."/>
            <person name="Deshpande S."/>
            <person name="Pagani I."/>
            <person name="Tapia R."/>
            <person name="Cheng J.F."/>
            <person name="Goodwin L.A."/>
            <person name="Pitluck S."/>
            <person name="Liolios K."/>
            <person name="Ivanova N."/>
            <person name="Mavromatis K."/>
            <person name="Mikhailova N."/>
            <person name="Pati A."/>
            <person name="Chen A."/>
            <person name="Palaniappan K."/>
            <person name="Land M."/>
            <person name="Pan C."/>
            <person name="Brambilla E.M."/>
            <person name="Rohde M."/>
            <person name="Tindall B.J."/>
            <person name="Sikorski J."/>
            <person name="Goker M."/>
            <person name="Detter J.C."/>
            <person name="Bristow J."/>
            <person name="Eisen J.A."/>
            <person name="Markowitz V."/>
            <person name="Hugenholtz P."/>
            <person name="Kyrpides N.C."/>
            <person name="Klenk H.P."/>
            <person name="Woyke T."/>
        </authorList>
    </citation>
    <scope>NUCLEOTIDE SEQUENCE [LARGE SCALE GENOMIC DNA]</scope>
    <source>
        <strain evidence="2">DSM 14884 / JCM 11576 / T1</strain>
    </source>
</reference>
<sequence>MRDMREVQVLSMYTGNESTYTTMARRSIFVGLVPLQNIDAAIKIKPIEKDLKACKKVIGVGRVIPKITTNTFVCYLIWTPKM</sequence>
<proteinExistence type="predicted"/>
<dbReference type="Proteomes" id="UP000007030">
    <property type="component" value="Chromosome"/>
</dbReference>
<evidence type="ECO:0000313" key="1">
    <source>
        <dbReference type="EMBL" id="AEB12905.1"/>
    </source>
</evidence>
<protein>
    <submittedName>
        <fullName evidence="1">Uncharacterized protein</fullName>
    </submittedName>
</protein>
<dbReference type="EMBL" id="CP002630">
    <property type="protein sequence ID" value="AEB12905.1"/>
    <property type="molecule type" value="Genomic_DNA"/>
</dbReference>